<dbReference type="EC" id="3.2.1.23" evidence="3 8"/>
<feature type="active site" description="Nucleophile" evidence="9">
    <location>
        <position position="321"/>
    </location>
</feature>
<feature type="active site" description="Proton donor" evidence="9">
    <location>
        <position position="148"/>
    </location>
</feature>
<dbReference type="Pfam" id="PF02449">
    <property type="entry name" value="Glyco_hydro_42"/>
    <property type="match status" value="1"/>
</dbReference>
<dbReference type="RefSeq" id="WP_350245522.1">
    <property type="nucleotide sequence ID" value="NZ_CP158300.1"/>
</dbReference>
<dbReference type="PANTHER" id="PTHR36447">
    <property type="entry name" value="BETA-GALACTOSIDASE GANA"/>
    <property type="match status" value="1"/>
</dbReference>
<dbReference type="InterPro" id="IPR029062">
    <property type="entry name" value="Class_I_gatase-like"/>
</dbReference>
<dbReference type="PANTHER" id="PTHR36447:SF2">
    <property type="entry name" value="BETA-GALACTOSIDASE YESZ"/>
    <property type="match status" value="1"/>
</dbReference>
<keyword evidence="7 8" id="KW-0326">Glycosidase</keyword>
<feature type="domain" description="Glycoside hydrolase family 42 N-terminal" evidence="11">
    <location>
        <begin position="14"/>
        <end position="392"/>
    </location>
</feature>
<protein>
    <recommendedName>
        <fullName evidence="3 8">Beta-galactosidase</fullName>
        <shortName evidence="8">Beta-gal</shortName>
        <ecNumber evidence="3 8">3.2.1.23</ecNumber>
    </recommendedName>
</protein>
<dbReference type="InterPro" id="IPR017853">
    <property type="entry name" value="GH"/>
</dbReference>
<dbReference type="EMBL" id="CP158300">
    <property type="protein sequence ID" value="XBV87372.1"/>
    <property type="molecule type" value="Genomic_DNA"/>
</dbReference>
<dbReference type="SUPFAM" id="SSF52317">
    <property type="entry name" value="Class I glutamine amidotransferase-like"/>
    <property type="match status" value="1"/>
</dbReference>
<feature type="domain" description="Beta-galactosidase trimerisation" evidence="12">
    <location>
        <begin position="404"/>
        <end position="603"/>
    </location>
</feature>
<keyword evidence="6" id="KW-0862">Zinc</keyword>
<dbReference type="Gene3D" id="3.40.50.880">
    <property type="match status" value="1"/>
</dbReference>
<evidence type="ECO:0000256" key="7">
    <source>
        <dbReference type="ARBA" id="ARBA00023295"/>
    </source>
</evidence>
<evidence type="ECO:0000256" key="3">
    <source>
        <dbReference type="ARBA" id="ARBA00012756"/>
    </source>
</evidence>
<dbReference type="GO" id="GO:0009341">
    <property type="term" value="C:beta-galactosidase complex"/>
    <property type="evidence" value="ECO:0007669"/>
    <property type="project" value="InterPro"/>
</dbReference>
<comment type="catalytic activity">
    <reaction evidence="1 8">
        <text>Hydrolysis of terminal non-reducing beta-D-galactose residues in beta-D-galactosides.</text>
        <dbReference type="EC" id="3.2.1.23"/>
    </reaction>
</comment>
<name>A0AAU7UFW2_9DEIO</name>
<evidence type="ECO:0000256" key="4">
    <source>
        <dbReference type="ARBA" id="ARBA00022723"/>
    </source>
</evidence>
<dbReference type="InterPro" id="IPR003476">
    <property type="entry name" value="Glyco_hydro_42"/>
</dbReference>
<keyword evidence="5 8" id="KW-0378">Hydrolase</keyword>
<gene>
    <name evidence="13" type="ORF">ABOD76_20185</name>
</gene>
<evidence type="ECO:0000256" key="5">
    <source>
        <dbReference type="ARBA" id="ARBA00022801"/>
    </source>
</evidence>
<feature type="binding site" evidence="10">
    <location>
        <position position="329"/>
    </location>
    <ligand>
        <name>substrate</name>
    </ligand>
</feature>
<dbReference type="KEGG" id="dsc:ABOD76_20185"/>
<dbReference type="Gene3D" id="3.20.20.80">
    <property type="entry name" value="Glycosidases"/>
    <property type="match status" value="1"/>
</dbReference>
<dbReference type="AlphaFoldDB" id="A0AAU7UFW2"/>
<dbReference type="InterPro" id="IPR013529">
    <property type="entry name" value="Glyco_hydro_42_N"/>
</dbReference>
<dbReference type="InterPro" id="IPR013738">
    <property type="entry name" value="Beta_galactosidase_Trimer"/>
</dbReference>
<dbReference type="GO" id="GO:0004565">
    <property type="term" value="F:beta-galactosidase activity"/>
    <property type="evidence" value="ECO:0007669"/>
    <property type="project" value="UniProtKB-EC"/>
</dbReference>
<evidence type="ECO:0000256" key="6">
    <source>
        <dbReference type="ARBA" id="ARBA00022833"/>
    </source>
</evidence>
<organism evidence="13">
    <name type="scientific">Deinococcus sonorensis KR-87</name>
    <dbReference type="NCBI Taxonomy" id="694439"/>
    <lineage>
        <taxon>Bacteria</taxon>
        <taxon>Thermotogati</taxon>
        <taxon>Deinococcota</taxon>
        <taxon>Deinococci</taxon>
        <taxon>Deinococcales</taxon>
        <taxon>Deinococcaceae</taxon>
        <taxon>Deinococcus</taxon>
    </lineage>
</organism>
<comment type="similarity">
    <text evidence="2 8">Belongs to the glycosyl hydrolase 42 family.</text>
</comment>
<dbReference type="GO" id="GO:0005975">
    <property type="term" value="P:carbohydrate metabolic process"/>
    <property type="evidence" value="ECO:0007669"/>
    <property type="project" value="InterPro"/>
</dbReference>
<evidence type="ECO:0000259" key="11">
    <source>
        <dbReference type="Pfam" id="PF02449"/>
    </source>
</evidence>
<evidence type="ECO:0000256" key="8">
    <source>
        <dbReference type="PIRNR" id="PIRNR001084"/>
    </source>
</evidence>
<dbReference type="GO" id="GO:0046872">
    <property type="term" value="F:metal ion binding"/>
    <property type="evidence" value="ECO:0007669"/>
    <property type="project" value="UniProtKB-KW"/>
</dbReference>
<evidence type="ECO:0000256" key="2">
    <source>
        <dbReference type="ARBA" id="ARBA00005940"/>
    </source>
</evidence>
<keyword evidence="4" id="KW-0479">Metal-binding</keyword>
<evidence type="ECO:0000313" key="13">
    <source>
        <dbReference type="EMBL" id="XBV87372.1"/>
    </source>
</evidence>
<feature type="binding site" evidence="10">
    <location>
        <position position="147"/>
    </location>
    <ligand>
        <name>substrate</name>
    </ligand>
</feature>
<dbReference type="CDD" id="cd03143">
    <property type="entry name" value="A4_beta-galactosidase_middle_domain"/>
    <property type="match status" value="1"/>
</dbReference>
<dbReference type="Pfam" id="PF08532">
    <property type="entry name" value="Glyco_hydro_42M"/>
    <property type="match status" value="1"/>
</dbReference>
<evidence type="ECO:0000256" key="10">
    <source>
        <dbReference type="PIRSR" id="PIRSR001084-2"/>
    </source>
</evidence>
<accession>A0AAU7UFW2</accession>
<dbReference type="SUPFAM" id="SSF51445">
    <property type="entry name" value="(Trans)glycosidases"/>
    <property type="match status" value="1"/>
</dbReference>
<evidence type="ECO:0000259" key="12">
    <source>
        <dbReference type="Pfam" id="PF08532"/>
    </source>
</evidence>
<evidence type="ECO:0000256" key="1">
    <source>
        <dbReference type="ARBA" id="ARBA00001412"/>
    </source>
</evidence>
<evidence type="ECO:0000256" key="9">
    <source>
        <dbReference type="PIRSR" id="PIRSR001084-1"/>
    </source>
</evidence>
<geneLocation type="plasmid" evidence="13">
    <name>pDson02</name>
</geneLocation>
<sequence length="715" mass="80180">MTKSSHLELGVCDYPEHVPQDRWAVYAQQQKALGLTYVRIAEFAWALMEPAEGQYDWAWLDQAIETIAAEGLQVVLCTPTATPPAWLIRQHPEILPVDREGRVREFGSRRHYDFASPVFRAHSRRITRAMAERYGQHPAVIGWQTDNEFGCHDTARSWGGASAAGFPAWLEQRYGTLERLNEAWGNVFWSMDYQEWNQIRPPTLTVTEINPSHLLDFYRYASNTVQSFQEEQLEVLRELSPGRWVTHNFMIFESGFDHYKVAAQLDFASWDNYPTGMLEFFSGWMPEETKLHYARTGHPDLVSFQHDLYRGLLKRPIWVMEQQCGQVNWAPYNPLPADGAVQLWTAQAWAHGADVVSYFRWRAATMAQEVMHSGLLRHDETPDRGYTEVQALSLDAFPLGDIPARVALLHDYESLWLYDVQRHAAGLSYWAQVMAYYSALRRLGQDVDILHPDSDLSGYAVIVAPALTVMTPERAAHLEQAAEHAQLVFGPRSGYRTVSGRTPEDGQPGAALARLQGVRLLNFDSLRPGLEVPVAGEDGAPFLASSWAESYRLEGAQARYRYGPGPQAGQAAVTEQGAVTVIGAHSDGLIQAVLQAVLQRAGVPVEPLPEGVRVSRRAGRTLLQNWSQTEVHLEGTVLPPPPSPYAEDKMRLHAGASRFSLGMNVSAVRIGTGWFTRDASVYQESDLDQATHLAVTSLKWLLVGWASSPHSWATR</sequence>
<reference evidence="13" key="1">
    <citation type="submission" date="2024-06" db="EMBL/GenBank/DDBJ databases">
        <title>Draft Genome Sequence of Deinococcus sonorensis Type Strain KR-87, a Biofilm Producing Representative of the Genus Deinococcus.</title>
        <authorList>
            <person name="Boren L.S."/>
            <person name="Grosso R.A."/>
            <person name="Hugenberg-Cox A.N."/>
            <person name="Hill J.T.E."/>
            <person name="Albert C.M."/>
            <person name="Tuohy J.M."/>
        </authorList>
    </citation>
    <scope>NUCLEOTIDE SEQUENCE</scope>
    <source>
        <strain evidence="13">KR-87</strain>
        <plasmid evidence="13">pDson02</plasmid>
    </source>
</reference>
<feature type="binding site" evidence="10">
    <location>
        <position position="109"/>
    </location>
    <ligand>
        <name>substrate</name>
    </ligand>
</feature>
<proteinExistence type="inferred from homology"/>
<dbReference type="PIRSF" id="PIRSF001084">
    <property type="entry name" value="B-galactosidase"/>
    <property type="match status" value="1"/>
</dbReference>
<keyword evidence="13" id="KW-0614">Plasmid</keyword>